<dbReference type="PATRIC" id="fig|1434120.4.peg.2795"/>
<dbReference type="HOGENOM" id="CLU_183482_0_0_2"/>
<sequence length="77" mass="9078">MGVTRSSRRHSFPEMSPKRPSFERKKATFTENNTSETKTCKNKNYDYVMHQTVNFYLPILIRIKATDREGNSIEVTY</sequence>
<proteinExistence type="predicted"/>
<reference evidence="2 3" key="1">
    <citation type="submission" date="2014-07" db="EMBL/GenBank/DDBJ databases">
        <title>Methanogenic archaea and the global carbon cycle.</title>
        <authorList>
            <person name="Henriksen J.R."/>
            <person name="Luke J."/>
            <person name="Reinhart S."/>
            <person name="Benedict M.N."/>
            <person name="Youngblut N.D."/>
            <person name="Metcalf M.E."/>
            <person name="Whitaker R.J."/>
            <person name="Metcalf W.W."/>
        </authorList>
    </citation>
    <scope>NUCLEOTIDE SEQUENCE [LARGE SCALE GENOMIC DNA]</scope>
    <source>
        <strain evidence="2 3">T4/M</strain>
    </source>
</reference>
<feature type="compositionally biased region" description="Basic residues" evidence="1">
    <location>
        <begin position="1"/>
        <end position="10"/>
    </location>
</feature>
<dbReference type="KEGG" id="msw:MSSIT_2157"/>
<evidence type="ECO:0000313" key="3">
    <source>
        <dbReference type="Proteomes" id="UP000033111"/>
    </source>
</evidence>
<dbReference type="AlphaFoldDB" id="A0A0E3L8P4"/>
<feature type="compositionally biased region" description="Basic and acidic residues" evidence="1">
    <location>
        <begin position="16"/>
        <end position="28"/>
    </location>
</feature>
<dbReference type="RefSeq" id="WP_148705463.1">
    <property type="nucleotide sequence ID" value="NZ_CP009506.1"/>
</dbReference>
<evidence type="ECO:0000256" key="1">
    <source>
        <dbReference type="SAM" id="MobiDB-lite"/>
    </source>
</evidence>
<accession>A0A0E3L8P4</accession>
<organism evidence="2 3">
    <name type="scientific">Methanosarcina siciliae T4/M</name>
    <dbReference type="NCBI Taxonomy" id="1434120"/>
    <lineage>
        <taxon>Archaea</taxon>
        <taxon>Methanobacteriati</taxon>
        <taxon>Methanobacteriota</taxon>
        <taxon>Stenosarchaea group</taxon>
        <taxon>Methanomicrobia</taxon>
        <taxon>Methanosarcinales</taxon>
        <taxon>Methanosarcinaceae</taxon>
        <taxon>Methanosarcina</taxon>
    </lineage>
</organism>
<dbReference type="GeneID" id="42864118"/>
<name>A0A0E3L8P4_9EURY</name>
<feature type="region of interest" description="Disordered" evidence="1">
    <location>
        <begin position="1"/>
        <end position="36"/>
    </location>
</feature>
<evidence type="ECO:0000313" key="2">
    <source>
        <dbReference type="EMBL" id="AKB28876.1"/>
    </source>
</evidence>
<dbReference type="EMBL" id="CP009506">
    <property type="protein sequence ID" value="AKB28876.1"/>
    <property type="molecule type" value="Genomic_DNA"/>
</dbReference>
<keyword evidence="3" id="KW-1185">Reference proteome</keyword>
<protein>
    <submittedName>
        <fullName evidence="2">Uncharacterized protein</fullName>
    </submittedName>
</protein>
<gene>
    <name evidence="2" type="ORF">MSSIT_2157</name>
</gene>
<dbReference type="Proteomes" id="UP000033111">
    <property type="component" value="Chromosome"/>
</dbReference>